<dbReference type="Gene3D" id="3.80.10.10">
    <property type="entry name" value="Ribonuclease Inhibitor"/>
    <property type="match status" value="1"/>
</dbReference>
<dbReference type="SUPFAM" id="SSF52047">
    <property type="entry name" value="RNI-like"/>
    <property type="match status" value="1"/>
</dbReference>
<dbReference type="Pfam" id="PF23622">
    <property type="entry name" value="LRR_At1g61320_AtMIF1"/>
    <property type="match status" value="1"/>
</dbReference>
<evidence type="ECO:0000313" key="3">
    <source>
        <dbReference type="Proteomes" id="UP001168098"/>
    </source>
</evidence>
<dbReference type="AlphaFoldDB" id="A0AA39A9E3"/>
<proteinExistence type="predicted"/>
<dbReference type="Pfam" id="PF00646">
    <property type="entry name" value="F-box"/>
    <property type="match status" value="1"/>
</dbReference>
<feature type="domain" description="F-box" evidence="1">
    <location>
        <begin position="14"/>
        <end position="62"/>
    </location>
</feature>
<dbReference type="SUPFAM" id="SSF81383">
    <property type="entry name" value="F-box domain"/>
    <property type="match status" value="1"/>
</dbReference>
<dbReference type="PANTHER" id="PTHR34145:SF28">
    <property type="entry name" value="F-BOX DOMAIN-CONTAINING PROTEIN"/>
    <property type="match status" value="1"/>
</dbReference>
<dbReference type="InterPro" id="IPR055357">
    <property type="entry name" value="LRR_At1g61320_AtMIF1"/>
</dbReference>
<accession>A0AA39A9E3</accession>
<dbReference type="PROSITE" id="PS50181">
    <property type="entry name" value="FBOX"/>
    <property type="match status" value="1"/>
</dbReference>
<keyword evidence="3" id="KW-1185">Reference proteome</keyword>
<comment type="caution">
    <text evidence="2">The sequence shown here is derived from an EMBL/GenBank/DDBJ whole genome shotgun (WGS) entry which is preliminary data.</text>
</comment>
<reference evidence="2 3" key="1">
    <citation type="journal article" date="2023" name="BMC Biotechnol.">
        <title>Vitis rotundifolia cv Carlos genome sequencing.</title>
        <authorList>
            <person name="Huff M."/>
            <person name="Hulse-Kemp A."/>
            <person name="Scheffler B."/>
            <person name="Youngblood R."/>
            <person name="Simpson S."/>
            <person name="Babiker E."/>
            <person name="Staton M."/>
        </authorList>
    </citation>
    <scope>NUCLEOTIDE SEQUENCE [LARGE SCALE GENOMIC DNA]</scope>
    <source>
        <tissue evidence="2">Leaf</tissue>
    </source>
</reference>
<dbReference type="EMBL" id="JARBHA010000004">
    <property type="protein sequence ID" value="KAJ9703321.1"/>
    <property type="molecule type" value="Genomic_DNA"/>
</dbReference>
<evidence type="ECO:0000259" key="1">
    <source>
        <dbReference type="PROSITE" id="PS50181"/>
    </source>
</evidence>
<gene>
    <name evidence="2" type="ORF">PVL29_004923</name>
</gene>
<dbReference type="InterPro" id="IPR053772">
    <property type="entry name" value="At1g61320/At1g61330-like"/>
</dbReference>
<dbReference type="InterPro" id="IPR001810">
    <property type="entry name" value="F-box_dom"/>
</dbReference>
<dbReference type="Proteomes" id="UP001168098">
    <property type="component" value="Unassembled WGS sequence"/>
</dbReference>
<protein>
    <recommendedName>
        <fullName evidence="1">F-box domain-containing protein</fullName>
    </recommendedName>
</protein>
<organism evidence="2 3">
    <name type="scientific">Vitis rotundifolia</name>
    <name type="common">Muscadine grape</name>
    <dbReference type="NCBI Taxonomy" id="103349"/>
    <lineage>
        <taxon>Eukaryota</taxon>
        <taxon>Viridiplantae</taxon>
        <taxon>Streptophyta</taxon>
        <taxon>Embryophyta</taxon>
        <taxon>Tracheophyta</taxon>
        <taxon>Spermatophyta</taxon>
        <taxon>Magnoliopsida</taxon>
        <taxon>eudicotyledons</taxon>
        <taxon>Gunneridae</taxon>
        <taxon>Pentapetalae</taxon>
        <taxon>rosids</taxon>
        <taxon>Vitales</taxon>
        <taxon>Vitaceae</taxon>
        <taxon>Viteae</taxon>
        <taxon>Vitis</taxon>
    </lineage>
</organism>
<dbReference type="InterPro" id="IPR032675">
    <property type="entry name" value="LRR_dom_sf"/>
</dbReference>
<dbReference type="InterPro" id="IPR036047">
    <property type="entry name" value="F-box-like_dom_sf"/>
</dbReference>
<name>A0AA39A9E3_VITRO</name>
<evidence type="ECO:0000313" key="2">
    <source>
        <dbReference type="EMBL" id="KAJ9703321.1"/>
    </source>
</evidence>
<dbReference type="PANTHER" id="PTHR34145">
    <property type="entry name" value="OS02G0105600 PROTEIN"/>
    <property type="match status" value="1"/>
</dbReference>
<sequence length="530" mass="61010">MDRNAVNAGTEMVIDRISSLPEDIVHHVMSLLSTVEVTRTSILSKRFNSIWSTFPVIDFDEYLFLIGTPSIDLRDQSKIDEFLNFVDNSLQRRRSNISLKRFRLRVAFCYVKSDPRINRSIDFALESNVQELDLDIHLQNGLKYYNLPHRVLAAKSIKVLKLEGCNLGVQDLILNCPLMEDFRLKDCDGLKSIMVSTAKLLSLELDCCKELERIEVDARNLQSFFFIPSRRSSVTKPCEINLCACEFLKTLKVGGPSITDKWFECHVPKFTLLEMLSLDGCETLQKIKISLQRLKSFELLRCLNIVDAELDAPNLLSFTFCGWTPPSTPLATLRCSDLLHARVSWQPIATTAKSSIASRNFLALFNHCEVLTLVCSISKHRRFLEELDGSWLPPLHDLKHLRVEIGYLVASFKNWRDGCSVVPNWQPVKYTKLVDRLLQLCPHPETLVIANDHLQMLIEFQYAGRAVEDNADCCCRGWLRKCWRHDLKHVTLWRFKHNDQESLVKFFINNGKMLETITVDRKTFKVVQGK</sequence>